<protein>
    <submittedName>
        <fullName evidence="5">Beta-glucosidase 1B</fullName>
    </submittedName>
</protein>
<proteinExistence type="inferred from homology"/>
<dbReference type="Pfam" id="PF00232">
    <property type="entry name" value="Glyco_hydro_1"/>
    <property type="match status" value="2"/>
</dbReference>
<keyword evidence="6" id="KW-1185">Reference proteome</keyword>
<dbReference type="AlphaFoldDB" id="A0A4R8T3L7"/>
<comment type="similarity">
    <text evidence="1 4">Belongs to the glycosyl hydrolase 1 family.</text>
</comment>
<dbReference type="InterPro" id="IPR001360">
    <property type="entry name" value="Glyco_hydro_1"/>
</dbReference>
<comment type="caution">
    <text evidence="5">The sequence shown here is derived from an EMBL/GenBank/DDBJ whole genome shotgun (WGS) entry which is preliminary data.</text>
</comment>
<dbReference type="PANTHER" id="PTHR10353">
    <property type="entry name" value="GLYCOSYL HYDROLASE"/>
    <property type="match status" value="1"/>
</dbReference>
<dbReference type="GO" id="GO:0005975">
    <property type="term" value="P:carbohydrate metabolic process"/>
    <property type="evidence" value="ECO:0007669"/>
    <property type="project" value="InterPro"/>
</dbReference>
<evidence type="ECO:0000256" key="1">
    <source>
        <dbReference type="ARBA" id="ARBA00010838"/>
    </source>
</evidence>
<name>A0A4R8T3L7_9PEZI</name>
<accession>A0A4R8T3L7</accession>
<dbReference type="Gene3D" id="3.20.20.80">
    <property type="entry name" value="Glycosidases"/>
    <property type="match status" value="2"/>
</dbReference>
<dbReference type="PROSITE" id="PS00653">
    <property type="entry name" value="GLYCOSYL_HYDROL_F1_2"/>
    <property type="match status" value="1"/>
</dbReference>
<evidence type="ECO:0000256" key="2">
    <source>
        <dbReference type="ARBA" id="ARBA00022801"/>
    </source>
</evidence>
<evidence type="ECO:0000313" key="6">
    <source>
        <dbReference type="Proteomes" id="UP000295604"/>
    </source>
</evidence>
<gene>
    <name evidence="5" type="primary">BGL1B-0</name>
    <name evidence="5" type="ORF">C8034_v007571</name>
</gene>
<evidence type="ECO:0000256" key="4">
    <source>
        <dbReference type="RuleBase" id="RU003690"/>
    </source>
</evidence>
<dbReference type="SUPFAM" id="SSF51445">
    <property type="entry name" value="(Trans)glycosidases"/>
    <property type="match status" value="1"/>
</dbReference>
<evidence type="ECO:0000256" key="3">
    <source>
        <dbReference type="ARBA" id="ARBA00023295"/>
    </source>
</evidence>
<evidence type="ECO:0000313" key="5">
    <source>
        <dbReference type="EMBL" id="TEA11411.1"/>
    </source>
</evidence>
<dbReference type="InterPro" id="IPR033132">
    <property type="entry name" value="GH_1_N_CS"/>
</dbReference>
<dbReference type="Proteomes" id="UP000295604">
    <property type="component" value="Unassembled WGS sequence"/>
</dbReference>
<dbReference type="PANTHER" id="PTHR10353:SF36">
    <property type="entry name" value="LP05116P"/>
    <property type="match status" value="1"/>
</dbReference>
<keyword evidence="3" id="KW-0326">Glycosidase</keyword>
<organism evidence="5 6">
    <name type="scientific">Colletotrichum sidae</name>
    <dbReference type="NCBI Taxonomy" id="1347389"/>
    <lineage>
        <taxon>Eukaryota</taxon>
        <taxon>Fungi</taxon>
        <taxon>Dikarya</taxon>
        <taxon>Ascomycota</taxon>
        <taxon>Pezizomycotina</taxon>
        <taxon>Sordariomycetes</taxon>
        <taxon>Hypocreomycetidae</taxon>
        <taxon>Glomerellales</taxon>
        <taxon>Glomerellaceae</taxon>
        <taxon>Colletotrichum</taxon>
        <taxon>Colletotrichum orbiculare species complex</taxon>
    </lineage>
</organism>
<reference evidence="5 6" key="1">
    <citation type="submission" date="2018-11" db="EMBL/GenBank/DDBJ databases">
        <title>Genome sequence and assembly of Colletotrichum sidae.</title>
        <authorList>
            <person name="Gan P."/>
            <person name="Shirasu K."/>
        </authorList>
    </citation>
    <scope>NUCLEOTIDE SEQUENCE [LARGE SCALE GENOMIC DNA]</scope>
    <source>
        <strain evidence="5 6">CBS 518.97</strain>
    </source>
</reference>
<dbReference type="EMBL" id="QAPF01000338">
    <property type="protein sequence ID" value="TEA11411.1"/>
    <property type="molecule type" value="Genomic_DNA"/>
</dbReference>
<sequence length="456" mass="51013">MSDEAAMFLAGDMVSYSQSTGHDLPVRELPLPATFSWGTATAAFQVEGAASQDGKGRSIWDAYSHLEPSRTNGQNADVACDHYNRAAGDVALMASLGVDAYRFSLAWTRIIPRGGRADAVNEAGVAFYSDLVDRLLARGIEPVATLYHWDMPQELYERYGGFLDTAEFRADFENYARVCVARFGDRVKKWVTYNEPYIISIFAHHNGVLAPGRCRAAGADTRTEPWRVGHTIVLSHASVVDIYAREFQAAQEGVVSIVLNGHFYEPWDAADEVHVDAARRRMEFYIGWFGDPYARALPGPPADDDWTGNVEESSVNAQGVEIGPVSGVQWLRLAPEGFRKLLGWVWERYRRPVIVTENGCPCPGEDDVSVAVDDGFRQRYFGLYLDAISRAIYEDGVPVEGYYAWTLMDNFEWSAGFGPRFGIVHTDFETLKRTPKKSAYYLKETFERRRKTADGS</sequence>
<dbReference type="PRINTS" id="PR00131">
    <property type="entry name" value="GLHYDRLASE1"/>
</dbReference>
<dbReference type="GO" id="GO:0008422">
    <property type="term" value="F:beta-glucosidase activity"/>
    <property type="evidence" value="ECO:0007669"/>
    <property type="project" value="TreeGrafter"/>
</dbReference>
<dbReference type="InterPro" id="IPR017853">
    <property type="entry name" value="GH"/>
</dbReference>
<keyword evidence="2" id="KW-0378">Hydrolase</keyword>